<reference evidence="2 3" key="1">
    <citation type="submission" date="2010-10" db="EMBL/GenBank/DDBJ databases">
        <authorList>
            <consortium name="The Broad Institute Genome Sequencing Platform"/>
            <person name="Ward D."/>
            <person name="Earl A."/>
            <person name="Feldgarden M."/>
            <person name="Young S.K."/>
            <person name="Gargeya S."/>
            <person name="Zeng Q."/>
            <person name="Alvarado L."/>
            <person name="Berlin A."/>
            <person name="Bochicchio J."/>
            <person name="Chapman S.B."/>
            <person name="Chen Z."/>
            <person name="Freedman E."/>
            <person name="Gellesch M."/>
            <person name="Goldberg J."/>
            <person name="Griggs A."/>
            <person name="Gujja S."/>
            <person name="Heilman E."/>
            <person name="Heiman D."/>
            <person name="Howarth C."/>
            <person name="Mehta T."/>
            <person name="Neiman D."/>
            <person name="Pearson M."/>
            <person name="Roberts A."/>
            <person name="Saif S."/>
            <person name="Shea T."/>
            <person name="Shenoy N."/>
            <person name="Sisk P."/>
            <person name="Stolte C."/>
            <person name="Sykes S."/>
            <person name="White J."/>
            <person name="Yandava C."/>
            <person name="Allen-Vercoe E."/>
            <person name="Sibley C."/>
            <person name="Ambrose C.E."/>
            <person name="Strauss J."/>
            <person name="Daigneault M."/>
            <person name="Haas B."/>
            <person name="Nusbaum C."/>
            <person name="Birren B."/>
        </authorList>
    </citation>
    <scope>NUCLEOTIDE SEQUENCE [LARGE SCALE GENOMIC DNA]</scope>
    <source>
        <strain evidence="2 3">3_1_6</strain>
    </source>
</reference>
<organism evidence="2 3">
    <name type="scientific">Bilophila wadsworthia (strain 3_1_6)</name>
    <dbReference type="NCBI Taxonomy" id="563192"/>
    <lineage>
        <taxon>Bacteria</taxon>
        <taxon>Pseudomonadati</taxon>
        <taxon>Thermodesulfobacteriota</taxon>
        <taxon>Desulfovibrionia</taxon>
        <taxon>Desulfovibrionales</taxon>
        <taxon>Desulfovibrionaceae</taxon>
        <taxon>Bilophila</taxon>
    </lineage>
</organism>
<dbReference type="AlphaFoldDB" id="E5Y2F0"/>
<evidence type="ECO:0000313" key="3">
    <source>
        <dbReference type="Proteomes" id="UP000006034"/>
    </source>
</evidence>
<sequence length="140" mass="14572">MPRTEIGQHEISGLSGAEHDKAAARAAIDAETSAAILEGFDYEIDPGTGTPETLHFSYDAFDQQNFSDTANACLMLKAGAHGLPESVTWNAYRADGELVRLVLTADAFLALYAGGALAHKAACMAEGGTKKAALETEGAA</sequence>
<name>E5Y2F0_BILW3</name>
<evidence type="ECO:0000313" key="2">
    <source>
        <dbReference type="EMBL" id="EFV45822.1"/>
    </source>
</evidence>
<dbReference type="InterPro" id="IPR025484">
    <property type="entry name" value="DUF4376"/>
</dbReference>
<reference evidence="2 3" key="2">
    <citation type="submission" date="2013-04" db="EMBL/GenBank/DDBJ databases">
        <title>The Genome Sequence of Bilophila wadsworthia 3_1_6.</title>
        <authorList>
            <consortium name="The Broad Institute Genomics Platform"/>
            <person name="Earl A."/>
            <person name="Ward D."/>
            <person name="Feldgarden M."/>
            <person name="Gevers D."/>
            <person name="Sibley C."/>
            <person name="Strauss J."/>
            <person name="Allen-Vercoe E."/>
            <person name="Walker B."/>
            <person name="Young S."/>
            <person name="Zeng Q."/>
            <person name="Gargeya S."/>
            <person name="Fitzgerald M."/>
            <person name="Haas B."/>
            <person name="Abouelleil A."/>
            <person name="Allen A.W."/>
            <person name="Alvarado L."/>
            <person name="Arachchi H.M."/>
            <person name="Berlin A.M."/>
            <person name="Chapman S.B."/>
            <person name="Gainer-Dewar J."/>
            <person name="Goldberg J."/>
            <person name="Griggs A."/>
            <person name="Gujja S."/>
            <person name="Hansen M."/>
            <person name="Howarth C."/>
            <person name="Imamovic A."/>
            <person name="Ireland A."/>
            <person name="Larimer J."/>
            <person name="McCowan C."/>
            <person name="Murphy C."/>
            <person name="Pearson M."/>
            <person name="Poon T.W."/>
            <person name="Priest M."/>
            <person name="Roberts A."/>
            <person name="Saif S."/>
            <person name="Shea T."/>
            <person name="Sisk P."/>
            <person name="Sykes S."/>
            <person name="Wortman J."/>
            <person name="Nusbaum C."/>
            <person name="Birren B."/>
        </authorList>
    </citation>
    <scope>NUCLEOTIDE SEQUENCE [LARGE SCALE GENOMIC DNA]</scope>
    <source>
        <strain evidence="2 3">3_1_6</strain>
    </source>
</reference>
<gene>
    <name evidence="2" type="ORF">HMPREF0179_00361</name>
</gene>
<dbReference type="HOGENOM" id="CLU_1831243_0_0_7"/>
<evidence type="ECO:0000259" key="1">
    <source>
        <dbReference type="Pfam" id="PF14301"/>
    </source>
</evidence>
<dbReference type="Proteomes" id="UP000006034">
    <property type="component" value="Unassembled WGS sequence"/>
</dbReference>
<feature type="domain" description="DUF4376" evidence="1">
    <location>
        <begin position="21"/>
        <end position="136"/>
    </location>
</feature>
<dbReference type="RefSeq" id="WP_005024534.1">
    <property type="nucleotide sequence ID" value="NZ_KE150239.1"/>
</dbReference>
<dbReference type="Pfam" id="PF14301">
    <property type="entry name" value="DUF4376"/>
    <property type="match status" value="1"/>
</dbReference>
<accession>E5Y2F0</accession>
<dbReference type="GeneID" id="78086859"/>
<dbReference type="EMBL" id="ADCP02000002">
    <property type="protein sequence ID" value="EFV45822.1"/>
    <property type="molecule type" value="Genomic_DNA"/>
</dbReference>
<proteinExistence type="predicted"/>
<comment type="caution">
    <text evidence="2">The sequence shown here is derived from an EMBL/GenBank/DDBJ whole genome shotgun (WGS) entry which is preliminary data.</text>
</comment>
<protein>
    <recommendedName>
        <fullName evidence="1">DUF4376 domain-containing protein</fullName>
    </recommendedName>
</protein>
<dbReference type="STRING" id="563192.HMPREF0179_00361"/>
<keyword evidence="3" id="KW-1185">Reference proteome</keyword>